<dbReference type="Proteomes" id="UP000026915">
    <property type="component" value="Chromosome 3"/>
</dbReference>
<keyword evidence="3" id="KW-1185">Reference proteome</keyword>
<feature type="compositionally biased region" description="Polar residues" evidence="1">
    <location>
        <begin position="21"/>
        <end position="35"/>
    </location>
</feature>
<accession>A0A061G8A1</accession>
<dbReference type="HOGENOM" id="CLU_2762969_0_0_1"/>
<proteinExistence type="predicted"/>
<evidence type="ECO:0000256" key="1">
    <source>
        <dbReference type="SAM" id="MobiDB-lite"/>
    </source>
</evidence>
<feature type="region of interest" description="Disordered" evidence="1">
    <location>
        <begin position="1"/>
        <end position="44"/>
    </location>
</feature>
<name>A0A061G8A1_THECC</name>
<evidence type="ECO:0000313" key="2">
    <source>
        <dbReference type="EMBL" id="EOY25387.1"/>
    </source>
</evidence>
<dbReference type="InParanoid" id="A0A061G8A1"/>
<dbReference type="AlphaFoldDB" id="A0A061G8A1"/>
<dbReference type="Gramene" id="EOY25387">
    <property type="protein sequence ID" value="EOY25387"/>
    <property type="gene ID" value="TCM_016712"/>
</dbReference>
<evidence type="ECO:0000313" key="3">
    <source>
        <dbReference type="Proteomes" id="UP000026915"/>
    </source>
</evidence>
<sequence length="70" mass="7511">MPIHLISGYSPLRDTKKCSENSKPVPTGPKNQLNPHSLPIDEISGQSEPSISLALAINSPHIEIVKALAE</sequence>
<reference evidence="2 3" key="1">
    <citation type="journal article" date="2013" name="Genome Biol.">
        <title>The genome sequence of the most widely cultivated cacao type and its use to identify candidate genes regulating pod color.</title>
        <authorList>
            <person name="Motamayor J.C."/>
            <person name="Mockaitis K."/>
            <person name="Schmutz J."/>
            <person name="Haiminen N."/>
            <person name="Iii D.L."/>
            <person name="Cornejo O."/>
            <person name="Findley S.D."/>
            <person name="Zheng P."/>
            <person name="Utro F."/>
            <person name="Royaert S."/>
            <person name="Saski C."/>
            <person name="Jenkins J."/>
            <person name="Podicheti R."/>
            <person name="Zhao M."/>
            <person name="Scheffler B.E."/>
            <person name="Stack J.C."/>
            <person name="Feltus F.A."/>
            <person name="Mustiga G.M."/>
            <person name="Amores F."/>
            <person name="Phillips W."/>
            <person name="Marelli J.P."/>
            <person name="May G.D."/>
            <person name="Shapiro H."/>
            <person name="Ma J."/>
            <person name="Bustamante C.D."/>
            <person name="Schnell R.J."/>
            <person name="Main D."/>
            <person name="Gilbert D."/>
            <person name="Parida L."/>
            <person name="Kuhn D.N."/>
        </authorList>
    </citation>
    <scope>NUCLEOTIDE SEQUENCE [LARGE SCALE GENOMIC DNA]</scope>
    <source>
        <strain evidence="3">cv. Matina 1-6</strain>
    </source>
</reference>
<dbReference type="EMBL" id="CM001881">
    <property type="protein sequence ID" value="EOY25387.1"/>
    <property type="molecule type" value="Genomic_DNA"/>
</dbReference>
<organism evidence="2 3">
    <name type="scientific">Theobroma cacao</name>
    <name type="common">Cacao</name>
    <name type="synonym">Cocoa</name>
    <dbReference type="NCBI Taxonomy" id="3641"/>
    <lineage>
        <taxon>Eukaryota</taxon>
        <taxon>Viridiplantae</taxon>
        <taxon>Streptophyta</taxon>
        <taxon>Embryophyta</taxon>
        <taxon>Tracheophyta</taxon>
        <taxon>Spermatophyta</taxon>
        <taxon>Magnoliopsida</taxon>
        <taxon>eudicotyledons</taxon>
        <taxon>Gunneridae</taxon>
        <taxon>Pentapetalae</taxon>
        <taxon>rosids</taxon>
        <taxon>malvids</taxon>
        <taxon>Malvales</taxon>
        <taxon>Malvaceae</taxon>
        <taxon>Byttnerioideae</taxon>
        <taxon>Theobroma</taxon>
    </lineage>
</organism>
<protein>
    <submittedName>
        <fullName evidence="2">Uncharacterized protein</fullName>
    </submittedName>
</protein>
<gene>
    <name evidence="2" type="ORF">TCM_016712</name>
</gene>